<dbReference type="GO" id="GO:0006508">
    <property type="term" value="P:proteolysis"/>
    <property type="evidence" value="ECO:0007669"/>
    <property type="project" value="UniProtKB-KW"/>
</dbReference>
<feature type="binding site" evidence="10">
    <location>
        <position position="215"/>
    </location>
    <ligand>
        <name>Zn(2+)</name>
        <dbReference type="ChEBI" id="CHEBI:29105"/>
        <note>catalytic</note>
    </ligand>
</feature>
<evidence type="ECO:0000256" key="1">
    <source>
        <dbReference type="ARBA" id="ARBA00022670"/>
    </source>
</evidence>
<keyword evidence="7" id="KW-0865">Zymogen</keyword>
<keyword evidence="3 11" id="KW-0732">Signal</keyword>
<dbReference type="SUPFAM" id="SSF55486">
    <property type="entry name" value="Metalloproteases ('zincins'), catalytic domain"/>
    <property type="match status" value="1"/>
</dbReference>
<evidence type="ECO:0000256" key="6">
    <source>
        <dbReference type="ARBA" id="ARBA00023049"/>
    </source>
</evidence>
<keyword evidence="4 10" id="KW-0378">Hydrolase</keyword>
<keyword evidence="2 10" id="KW-0479">Metal-binding</keyword>
<evidence type="ECO:0000256" key="3">
    <source>
        <dbReference type="ARBA" id="ARBA00022729"/>
    </source>
</evidence>
<accession>A0A6P3XQ58</accession>
<evidence type="ECO:0000313" key="15">
    <source>
        <dbReference type="RefSeq" id="XP_014480506.1"/>
    </source>
</evidence>
<dbReference type="AlphaFoldDB" id="A0A6P3XQ58"/>
<dbReference type="OrthoDB" id="1844152at2759"/>
<evidence type="ECO:0000256" key="11">
    <source>
        <dbReference type="RuleBase" id="RU361183"/>
    </source>
</evidence>
<dbReference type="RefSeq" id="XP_014480506.1">
    <property type="nucleotide sequence ID" value="XM_014625020.1"/>
</dbReference>
<protein>
    <recommendedName>
        <fullName evidence="11">Metalloendopeptidase</fullName>
        <ecNumber evidence="11">3.4.24.-</ecNumber>
    </recommendedName>
</protein>
<feature type="chain" id="PRO_5028513109" description="Metalloendopeptidase" evidence="11">
    <location>
        <begin position="19"/>
        <end position="338"/>
    </location>
</feature>
<dbReference type="PANTHER" id="PTHR10127">
    <property type="entry name" value="DISCOIDIN, CUB, EGF, LAMININ , AND ZINC METALLOPROTEASE DOMAIN CONTAINING"/>
    <property type="match status" value="1"/>
</dbReference>
<feature type="binding site" evidence="10">
    <location>
        <position position="221"/>
    </location>
    <ligand>
        <name>Zn(2+)</name>
        <dbReference type="ChEBI" id="CHEBI:29105"/>
        <note>catalytic</note>
    </ligand>
</feature>
<proteinExistence type="predicted"/>
<dbReference type="InterPro" id="IPR034035">
    <property type="entry name" value="Astacin-like_dom"/>
</dbReference>
<evidence type="ECO:0000313" key="14">
    <source>
        <dbReference type="Proteomes" id="UP000515204"/>
    </source>
</evidence>
<evidence type="ECO:0000256" key="7">
    <source>
        <dbReference type="ARBA" id="ARBA00023145"/>
    </source>
</evidence>
<dbReference type="Pfam" id="PF01400">
    <property type="entry name" value="Astacin"/>
    <property type="match status" value="1"/>
</dbReference>
<name>A0A6P3XQ58_DINQU</name>
<feature type="domain" description="Peptidase M12A" evidence="13">
    <location>
        <begin position="117"/>
        <end position="315"/>
    </location>
</feature>
<comment type="caution">
    <text evidence="10">Lacks conserved residue(s) required for the propagation of feature annotation.</text>
</comment>
<dbReference type="CDD" id="cd04280">
    <property type="entry name" value="ZnMc_astacin_like"/>
    <property type="match status" value="1"/>
</dbReference>
<evidence type="ECO:0000256" key="10">
    <source>
        <dbReference type="PROSITE-ProRule" id="PRU01211"/>
    </source>
</evidence>
<feature type="active site" evidence="10">
    <location>
        <position position="212"/>
    </location>
</feature>
<comment type="cofactor">
    <cofactor evidence="10 11">
        <name>Zn(2+)</name>
        <dbReference type="ChEBI" id="CHEBI:29105"/>
    </cofactor>
    <text evidence="10 11">Binds 1 zinc ion per subunit.</text>
</comment>
<evidence type="ECO:0000256" key="12">
    <source>
        <dbReference type="SAM" id="MobiDB-lite"/>
    </source>
</evidence>
<dbReference type="InterPro" id="IPR006026">
    <property type="entry name" value="Peptidase_Metallo"/>
</dbReference>
<dbReference type="PRINTS" id="PR00480">
    <property type="entry name" value="ASTACIN"/>
</dbReference>
<dbReference type="PROSITE" id="PS51864">
    <property type="entry name" value="ASTACIN"/>
    <property type="match status" value="1"/>
</dbReference>
<evidence type="ECO:0000259" key="13">
    <source>
        <dbReference type="PROSITE" id="PS51864"/>
    </source>
</evidence>
<dbReference type="GeneID" id="106747466"/>
<dbReference type="GO" id="GO:0004222">
    <property type="term" value="F:metalloendopeptidase activity"/>
    <property type="evidence" value="ECO:0007669"/>
    <property type="project" value="UniProtKB-UniRule"/>
</dbReference>
<evidence type="ECO:0000256" key="5">
    <source>
        <dbReference type="ARBA" id="ARBA00022833"/>
    </source>
</evidence>
<dbReference type="Gene3D" id="3.40.390.10">
    <property type="entry name" value="Collagenase (Catalytic Domain)"/>
    <property type="match status" value="1"/>
</dbReference>
<dbReference type="EC" id="3.4.24.-" evidence="11"/>
<dbReference type="InterPro" id="IPR001506">
    <property type="entry name" value="Peptidase_M12A"/>
</dbReference>
<dbReference type="FunFam" id="3.40.390.10:FF:000015">
    <property type="entry name" value="Meprin A subunit"/>
    <property type="match status" value="1"/>
</dbReference>
<dbReference type="InterPro" id="IPR024079">
    <property type="entry name" value="MetalloPept_cat_dom_sf"/>
</dbReference>
<dbReference type="KEGG" id="dqu:106747466"/>
<gene>
    <name evidence="15" type="primary">LOC106747466</name>
</gene>
<dbReference type="GO" id="GO:0008270">
    <property type="term" value="F:zinc ion binding"/>
    <property type="evidence" value="ECO:0007669"/>
    <property type="project" value="UniProtKB-UniRule"/>
</dbReference>
<dbReference type="SMART" id="SM00235">
    <property type="entry name" value="ZnMc"/>
    <property type="match status" value="1"/>
</dbReference>
<keyword evidence="6 10" id="KW-0482">Metalloprotease</keyword>
<organism evidence="14 15">
    <name type="scientific">Dinoponera quadriceps</name>
    <name type="common">South American ant</name>
    <dbReference type="NCBI Taxonomy" id="609295"/>
    <lineage>
        <taxon>Eukaryota</taxon>
        <taxon>Metazoa</taxon>
        <taxon>Ecdysozoa</taxon>
        <taxon>Arthropoda</taxon>
        <taxon>Hexapoda</taxon>
        <taxon>Insecta</taxon>
        <taxon>Pterygota</taxon>
        <taxon>Neoptera</taxon>
        <taxon>Endopterygota</taxon>
        <taxon>Hymenoptera</taxon>
        <taxon>Apocrita</taxon>
        <taxon>Aculeata</taxon>
        <taxon>Formicoidea</taxon>
        <taxon>Formicidae</taxon>
        <taxon>Ponerinae</taxon>
        <taxon>Ponerini</taxon>
        <taxon>Dinoponera</taxon>
    </lineage>
</organism>
<feature type="region of interest" description="Disordered" evidence="12">
    <location>
        <begin position="315"/>
        <end position="338"/>
    </location>
</feature>
<dbReference type="Proteomes" id="UP000515204">
    <property type="component" value="Unplaced"/>
</dbReference>
<keyword evidence="8" id="KW-1015">Disulfide bond</keyword>
<keyword evidence="5 10" id="KW-0862">Zinc</keyword>
<keyword evidence="9" id="KW-0325">Glycoprotein</keyword>
<evidence type="ECO:0000256" key="2">
    <source>
        <dbReference type="ARBA" id="ARBA00022723"/>
    </source>
</evidence>
<dbReference type="PANTHER" id="PTHR10127:SF780">
    <property type="entry name" value="METALLOENDOPEPTIDASE"/>
    <property type="match status" value="1"/>
</dbReference>
<evidence type="ECO:0000256" key="9">
    <source>
        <dbReference type="ARBA" id="ARBA00023180"/>
    </source>
</evidence>
<evidence type="ECO:0000256" key="4">
    <source>
        <dbReference type="ARBA" id="ARBA00022801"/>
    </source>
</evidence>
<keyword evidence="1 10" id="KW-0645">Protease</keyword>
<evidence type="ECO:0000256" key="8">
    <source>
        <dbReference type="ARBA" id="ARBA00023157"/>
    </source>
</evidence>
<feature type="binding site" evidence="10">
    <location>
        <position position="211"/>
    </location>
    <ligand>
        <name>Zn(2+)</name>
        <dbReference type="ChEBI" id="CHEBI:29105"/>
        <note>catalytic</note>
    </ligand>
</feature>
<reference evidence="15" key="1">
    <citation type="submission" date="2025-08" db="UniProtKB">
        <authorList>
            <consortium name="RefSeq"/>
        </authorList>
    </citation>
    <scope>IDENTIFICATION</scope>
</reference>
<feature type="signal peptide" evidence="11">
    <location>
        <begin position="1"/>
        <end position="18"/>
    </location>
</feature>
<feature type="compositionally biased region" description="Low complexity" evidence="12">
    <location>
        <begin position="321"/>
        <end position="332"/>
    </location>
</feature>
<keyword evidence="14" id="KW-1185">Reference proteome</keyword>
<sequence length="338" mass="38551">MAATRIILLLIAIDVSSGSPVQSHRESHGRSVPPNPRFDGVFEDGHNHREIGNRFFNHTLLAESFARERILFAGNVVIFVANRVNSWNSKEAENVWELSGLHEGDIMIHPDSQSWKNGILDATARWPGGIVPYFIKEDDFDKDQVKLIEEAMGEYHEKTCLRFRPYKDTDEDYVKIQAKNSGCWSLVGRHSRGQVLNLQNPGCVHHGVVVHEIMHALGFYHQQSAADRDEWVTIHWENIKLGKEHNFNKYDNRTVTDYGIGYDYKSVMHYSSHAFSRNGEPTITPKKEKVKLGQRDGLSEKDVAKVQAMYKEQCGDREPEVIGSSESSEEISLGWLFD</sequence>